<sequence>LTKIVNALTVKMEVGAPMASMYLLGNPDHYTSHRFVPFYWKNYNKLYPSRVVDDYIFRPNKYSAFCLYDWVRLSRRQKRKVCKKENGGCEGPIESTSGEDSDSMNSVCNEDTEMSDVASDSDINSGENEKPETNTEGYLFLKAHPLHHTHEVICVKDNDKIVPNFIGGSLPRMIEGKSDYYHLTMLTIFKPWRDSNDLKSPSESWDFSFGDYNFDARKLEVMKFFKVRYECLDARDDYNALMRQNDQQSGNNLPFSEHEKGEIDSENHYDTIIDESMYAADDDSRMTDPGQTGSRRKEDRSAIKIVLHEVGWMERSGGSV</sequence>
<feature type="compositionally biased region" description="Basic and acidic residues" evidence="1">
    <location>
        <begin position="256"/>
        <end position="266"/>
    </location>
</feature>
<dbReference type="STRING" id="685588.A0A067SZ54"/>
<proteinExistence type="predicted"/>
<feature type="region of interest" description="Disordered" evidence="1">
    <location>
        <begin position="245"/>
        <end position="266"/>
    </location>
</feature>
<feature type="region of interest" description="Disordered" evidence="1">
    <location>
        <begin position="84"/>
        <end position="108"/>
    </location>
</feature>
<dbReference type="HOGENOM" id="CLU_026214_1_0_1"/>
<evidence type="ECO:0000313" key="3">
    <source>
        <dbReference type="Proteomes" id="UP000027222"/>
    </source>
</evidence>
<accession>A0A067SZ54</accession>
<dbReference type="Proteomes" id="UP000027222">
    <property type="component" value="Unassembled WGS sequence"/>
</dbReference>
<feature type="compositionally biased region" description="Polar residues" evidence="1">
    <location>
        <begin position="245"/>
        <end position="254"/>
    </location>
</feature>
<dbReference type="AlphaFoldDB" id="A0A067SZ54"/>
<reference evidence="3" key="1">
    <citation type="journal article" date="2014" name="Proc. Natl. Acad. Sci. U.S.A.">
        <title>Extensive sampling of basidiomycete genomes demonstrates inadequacy of the white-rot/brown-rot paradigm for wood decay fungi.</title>
        <authorList>
            <person name="Riley R."/>
            <person name="Salamov A.A."/>
            <person name="Brown D.W."/>
            <person name="Nagy L.G."/>
            <person name="Floudas D."/>
            <person name="Held B.W."/>
            <person name="Levasseur A."/>
            <person name="Lombard V."/>
            <person name="Morin E."/>
            <person name="Otillar R."/>
            <person name="Lindquist E.A."/>
            <person name="Sun H."/>
            <person name="LaButti K.M."/>
            <person name="Schmutz J."/>
            <person name="Jabbour D."/>
            <person name="Luo H."/>
            <person name="Baker S.E."/>
            <person name="Pisabarro A.G."/>
            <person name="Walton J.D."/>
            <person name="Blanchette R.A."/>
            <person name="Henrissat B."/>
            <person name="Martin F."/>
            <person name="Cullen D."/>
            <person name="Hibbett D.S."/>
            <person name="Grigoriev I.V."/>
        </authorList>
    </citation>
    <scope>NUCLEOTIDE SEQUENCE [LARGE SCALE GENOMIC DNA]</scope>
    <source>
        <strain evidence="3">CBS 339.88</strain>
    </source>
</reference>
<protein>
    <submittedName>
        <fullName evidence="2">Uncharacterized protein</fullName>
    </submittedName>
</protein>
<organism evidence="2 3">
    <name type="scientific">Galerina marginata (strain CBS 339.88)</name>
    <dbReference type="NCBI Taxonomy" id="685588"/>
    <lineage>
        <taxon>Eukaryota</taxon>
        <taxon>Fungi</taxon>
        <taxon>Dikarya</taxon>
        <taxon>Basidiomycota</taxon>
        <taxon>Agaricomycotina</taxon>
        <taxon>Agaricomycetes</taxon>
        <taxon>Agaricomycetidae</taxon>
        <taxon>Agaricales</taxon>
        <taxon>Agaricineae</taxon>
        <taxon>Strophariaceae</taxon>
        <taxon>Galerina</taxon>
    </lineage>
</organism>
<name>A0A067SZ54_GALM3</name>
<feature type="non-terminal residue" evidence="2">
    <location>
        <position position="1"/>
    </location>
</feature>
<dbReference type="OrthoDB" id="3259294at2759"/>
<evidence type="ECO:0000313" key="2">
    <source>
        <dbReference type="EMBL" id="KDR75357.1"/>
    </source>
</evidence>
<dbReference type="EMBL" id="KL142381">
    <property type="protein sequence ID" value="KDR75357.1"/>
    <property type="molecule type" value="Genomic_DNA"/>
</dbReference>
<keyword evidence="3" id="KW-1185">Reference proteome</keyword>
<evidence type="ECO:0000256" key="1">
    <source>
        <dbReference type="SAM" id="MobiDB-lite"/>
    </source>
</evidence>
<gene>
    <name evidence="2" type="ORF">GALMADRAFT_45270</name>
</gene>
<feature type="non-terminal residue" evidence="2">
    <location>
        <position position="320"/>
    </location>
</feature>
<feature type="region of interest" description="Disordered" evidence="1">
    <location>
        <begin position="280"/>
        <end position="300"/>
    </location>
</feature>